<evidence type="ECO:0000313" key="1">
    <source>
        <dbReference type="EMBL" id="QKE93712.1"/>
    </source>
</evidence>
<keyword evidence="1" id="KW-0614">Plasmid</keyword>
<dbReference type="Proteomes" id="UP000500767">
    <property type="component" value="Plasmid unnamed4"/>
</dbReference>
<dbReference type="RefSeq" id="WP_171837968.1">
    <property type="nucleotide sequence ID" value="NZ_CP053711.1"/>
</dbReference>
<evidence type="ECO:0000313" key="2">
    <source>
        <dbReference type="Proteomes" id="UP000500767"/>
    </source>
</evidence>
<dbReference type="KEGG" id="lck:HN018_26635"/>
<dbReference type="AlphaFoldDB" id="A0A6M8HZ96"/>
<sequence>MNYRQAARLMINKHSRNARKLAMTRAAELRAKDELVTAAIWVKVSDEIAAQQAALDGGIRVLIGL</sequence>
<dbReference type="EMBL" id="CP053711">
    <property type="protein sequence ID" value="QKE93712.1"/>
    <property type="molecule type" value="Genomic_DNA"/>
</dbReference>
<geneLocation type="plasmid" evidence="1 2">
    <name>unnamed4</name>
</geneLocation>
<accession>A0A6M8HZ96</accession>
<proteinExistence type="predicted"/>
<keyword evidence="2" id="KW-1185">Reference proteome</keyword>
<organism evidence="1 2">
    <name type="scientific">Lichenicola cladoniae</name>
    <dbReference type="NCBI Taxonomy" id="1484109"/>
    <lineage>
        <taxon>Bacteria</taxon>
        <taxon>Pseudomonadati</taxon>
        <taxon>Pseudomonadota</taxon>
        <taxon>Alphaproteobacteria</taxon>
        <taxon>Acetobacterales</taxon>
        <taxon>Acetobacteraceae</taxon>
        <taxon>Lichenicola</taxon>
    </lineage>
</organism>
<reference evidence="1 2" key="1">
    <citation type="journal article" date="2014" name="World J. Microbiol. Biotechnol.">
        <title>Biodiversity and physiological characteristics of Antarctic and Arctic lichens-associated bacteria.</title>
        <authorList>
            <person name="Lee Y.M."/>
            <person name="Kim E.H."/>
            <person name="Lee H.K."/>
            <person name="Hong S.G."/>
        </authorList>
    </citation>
    <scope>NUCLEOTIDE SEQUENCE [LARGE SCALE GENOMIC DNA]</scope>
    <source>
        <strain evidence="1 2">PAMC 26569</strain>
        <plasmid evidence="1">unnamed4</plasmid>
    </source>
</reference>
<name>A0A6M8HZ96_9PROT</name>
<protein>
    <submittedName>
        <fullName evidence="1">Uncharacterized protein</fullName>
    </submittedName>
</protein>
<gene>
    <name evidence="1" type="ORF">HN018_26635</name>
</gene>